<dbReference type="Gene3D" id="2.60.40.2030">
    <property type="match status" value="1"/>
</dbReference>
<name>A0A411HJY8_9GAMM</name>
<accession>A0A411HJY8</accession>
<evidence type="ECO:0000256" key="3">
    <source>
        <dbReference type="ARBA" id="ARBA00022837"/>
    </source>
</evidence>
<evidence type="ECO:0000256" key="4">
    <source>
        <dbReference type="ARBA" id="ARBA00023180"/>
    </source>
</evidence>
<feature type="domain" description="Calx-beta" evidence="5">
    <location>
        <begin position="79"/>
        <end position="151"/>
    </location>
</feature>
<keyword evidence="7" id="KW-1185">Reference proteome</keyword>
<dbReference type="InterPro" id="IPR003644">
    <property type="entry name" value="Calx_beta"/>
</dbReference>
<dbReference type="InterPro" id="IPR028994">
    <property type="entry name" value="Integrin_alpha_N"/>
</dbReference>
<dbReference type="KEGG" id="xbc:ELE36_11090"/>
<dbReference type="PANTHER" id="PTHR46580">
    <property type="entry name" value="SENSOR KINASE-RELATED"/>
    <property type="match status" value="1"/>
</dbReference>
<evidence type="ECO:0000259" key="5">
    <source>
        <dbReference type="Pfam" id="PF03160"/>
    </source>
</evidence>
<dbReference type="Gene3D" id="2.30.30.100">
    <property type="match status" value="6"/>
</dbReference>
<gene>
    <name evidence="6" type="ORF">ELE36_11090</name>
</gene>
<dbReference type="Pfam" id="PF03160">
    <property type="entry name" value="Calx-beta"/>
    <property type="match status" value="1"/>
</dbReference>
<evidence type="ECO:0000313" key="7">
    <source>
        <dbReference type="Proteomes" id="UP000291562"/>
    </source>
</evidence>
<dbReference type="InterPro" id="IPR013517">
    <property type="entry name" value="FG-GAP"/>
</dbReference>
<dbReference type="SUPFAM" id="SSF69318">
    <property type="entry name" value="Integrin alpha N-terminal domain"/>
    <property type="match status" value="2"/>
</dbReference>
<dbReference type="GO" id="GO:0007154">
    <property type="term" value="P:cell communication"/>
    <property type="evidence" value="ECO:0007669"/>
    <property type="project" value="InterPro"/>
</dbReference>
<dbReference type="Pfam" id="PF01839">
    <property type="entry name" value="FG-GAP"/>
    <property type="match status" value="2"/>
</dbReference>
<dbReference type="SMART" id="SM00191">
    <property type="entry name" value="Int_alpha"/>
    <property type="match status" value="7"/>
</dbReference>
<dbReference type="OrthoDB" id="6020159at2"/>
<keyword evidence="4" id="KW-0325">Glycoprotein</keyword>
<dbReference type="SUPFAM" id="SSF141072">
    <property type="entry name" value="CalX-like"/>
    <property type="match status" value="1"/>
</dbReference>
<sequence length="952" mass="95742">MNGLVTSFKSTEQRDLLCGYRSPSTATPTQSAASQLPVEKFMRNIFSTLDFSQQHLPSSHRLLALALGLCVSFSASADTTTLTFANTTRGSSITPVAMPFPIARSGDLSYQTILNYHTIDGTAHAGTDFTAGSGVLALPASAANGALPITLSANIGNGSDLSFQLQVDGATGIGLAVTAAAQTAFTTGNNPASVIVADINGDGLADLIVANSGSNSVSVLLNTTAPGATTPTFSAQHAFATGSSPDAVAVADINGDGKPDLIVANNASNNLSVLLNTTANGATIPTFSAQQTFSAGTGPSSVTVADINGDGKPDLIVANYGDGTVSVLRNTTATSATTSSFAAQQTFVTGLSAQAVSAADVNGDGRADLIVANYSDNTVSVLLNTTTPGAASTPSFAAQHTFATGSHPYSVTTTDVNGDGKLDLVIANFSSQNISVLLNTTTPGATTPSFAAGQTFATGSNPDFVSAADVNGDGKPDLLVANLLGNTLSVLLNTTVPGATAPSFATQQSFATGTSPQSIAIVDINGDGKPDFITANYNSSSVSVILNTATLGTATAGFATQQTFPTGSQTVFVTSADFNGDGKTDLLEVNYGVNTVSVLLNNTAAGASIPSFAARQSVTSGSSPYAAAAADLNGDGKPDLIIANYGDNDVSVLFNTTATGATTLTFASPQTFATGNFTQSIAIADLNGDGKPDLIVQSATDGNISVLLNTTATGAATPTFAVRQNFAVGSIAFFVAAADVNGDGKPDLIVANDGSNNVSVLLNTSSAGILSFAAQQTFGVGGNPKSVAITDLNGDGKPDIIVANNSDNSLSLLRNTSTPGTLSFAAAQTFAAATNSGALFVSVTSADVNGDGKPDLILTDYIGKKVLRLLNTTAPGATTLSFAAAQSFVVGTSPAWVTAADVNGDGKPDLIVANRGDSTLSVLLNTQYQVAIAGSPTTGTIVHDYIFANGFE</sequence>
<dbReference type="InterPro" id="IPR038081">
    <property type="entry name" value="CalX-like_sf"/>
</dbReference>
<dbReference type="Proteomes" id="UP000291562">
    <property type="component" value="Chromosome"/>
</dbReference>
<dbReference type="InterPro" id="IPR013519">
    <property type="entry name" value="Int_alpha_beta-p"/>
</dbReference>
<keyword evidence="3" id="KW-0106">Calcium</keyword>
<proteinExistence type="predicted"/>
<evidence type="ECO:0000256" key="1">
    <source>
        <dbReference type="ARBA" id="ARBA00022729"/>
    </source>
</evidence>
<keyword evidence="2" id="KW-0677">Repeat</keyword>
<evidence type="ECO:0000313" key="6">
    <source>
        <dbReference type="EMBL" id="QBB70856.1"/>
    </source>
</evidence>
<dbReference type="AlphaFoldDB" id="A0A411HJY8"/>
<dbReference type="Pfam" id="PF13517">
    <property type="entry name" value="FG-GAP_3"/>
    <property type="match status" value="5"/>
</dbReference>
<organism evidence="6 7">
    <name type="scientific">Pseudolysobacter antarcticus</name>
    <dbReference type="NCBI Taxonomy" id="2511995"/>
    <lineage>
        <taxon>Bacteria</taxon>
        <taxon>Pseudomonadati</taxon>
        <taxon>Pseudomonadota</taxon>
        <taxon>Gammaproteobacteria</taxon>
        <taxon>Lysobacterales</taxon>
        <taxon>Rhodanobacteraceae</taxon>
        <taxon>Pseudolysobacter</taxon>
    </lineage>
</organism>
<dbReference type="GO" id="GO:0016020">
    <property type="term" value="C:membrane"/>
    <property type="evidence" value="ECO:0007669"/>
    <property type="project" value="InterPro"/>
</dbReference>
<evidence type="ECO:0000256" key="2">
    <source>
        <dbReference type="ARBA" id="ARBA00022737"/>
    </source>
</evidence>
<protein>
    <submittedName>
        <fullName evidence="6">VCBS repeat-containing protein</fullName>
    </submittedName>
</protein>
<dbReference type="EMBL" id="CP035704">
    <property type="protein sequence ID" value="QBB70856.1"/>
    <property type="molecule type" value="Genomic_DNA"/>
</dbReference>
<dbReference type="PANTHER" id="PTHR46580:SF2">
    <property type="entry name" value="MAM DOMAIN-CONTAINING PROTEIN"/>
    <property type="match status" value="1"/>
</dbReference>
<reference evidence="6 7" key="1">
    <citation type="submission" date="2019-01" db="EMBL/GenBank/DDBJ databases">
        <title>Pseudolysobacter antarctica gen. nov., sp. nov., isolated from Fildes Peninsula, Antarctica.</title>
        <authorList>
            <person name="Wei Z."/>
            <person name="Peng F."/>
        </authorList>
    </citation>
    <scope>NUCLEOTIDE SEQUENCE [LARGE SCALE GENOMIC DNA]</scope>
    <source>
        <strain evidence="6 7">AQ6-296</strain>
    </source>
</reference>
<dbReference type="Gene3D" id="2.130.10.130">
    <property type="entry name" value="Integrin alpha, N-terminal"/>
    <property type="match status" value="2"/>
</dbReference>
<keyword evidence="1" id="KW-0732">Signal</keyword>